<dbReference type="InterPro" id="IPR019452">
    <property type="entry name" value="VPS39/TGF_beta_rcpt-assoc_1"/>
</dbReference>
<keyword evidence="8" id="KW-1185">Reference proteome</keyword>
<accession>A0A6A5BRE5</accession>
<keyword evidence="3" id="KW-0963">Cytoplasm</keyword>
<dbReference type="VEuPathDB" id="AmoebaDB:FDP41_013116"/>
<dbReference type="InterPro" id="IPR036322">
    <property type="entry name" value="WD40_repeat_dom_sf"/>
</dbReference>
<comment type="caution">
    <text evidence="7">The sequence shown here is derived from an EMBL/GenBank/DDBJ whole genome shotgun (WGS) entry which is preliminary data.</text>
</comment>
<keyword evidence="2" id="KW-0813">Transport</keyword>
<dbReference type="GO" id="GO:0016020">
    <property type="term" value="C:membrane"/>
    <property type="evidence" value="ECO:0007669"/>
    <property type="project" value="TreeGrafter"/>
</dbReference>
<feature type="repeat" description="CHCR" evidence="5">
    <location>
        <begin position="508"/>
        <end position="692"/>
    </location>
</feature>
<dbReference type="SUPFAM" id="SSF50978">
    <property type="entry name" value="WD40 repeat-like"/>
    <property type="match status" value="1"/>
</dbReference>
<reference evidence="7 8" key="1">
    <citation type="journal article" date="2019" name="Sci. Rep.">
        <title>Nanopore sequencing improves the draft genome of the human pathogenic amoeba Naegleria fowleri.</title>
        <authorList>
            <person name="Liechti N."/>
            <person name="Schurch N."/>
            <person name="Bruggmann R."/>
            <person name="Wittwer M."/>
        </authorList>
    </citation>
    <scope>NUCLEOTIDE SEQUENCE [LARGE SCALE GENOMIC DNA]</scope>
    <source>
        <strain evidence="7 8">ATCC 30894</strain>
    </source>
</reference>
<dbReference type="InterPro" id="IPR000547">
    <property type="entry name" value="Clathrin_H-chain/VPS_repeat"/>
</dbReference>
<dbReference type="VEuPathDB" id="AmoebaDB:NF0008720"/>
<dbReference type="GO" id="GO:0005737">
    <property type="term" value="C:cytoplasm"/>
    <property type="evidence" value="ECO:0007669"/>
    <property type="project" value="UniProtKB-SubCell"/>
</dbReference>
<evidence type="ECO:0000256" key="3">
    <source>
        <dbReference type="ARBA" id="ARBA00022490"/>
    </source>
</evidence>
<dbReference type="OrthoDB" id="10258882at2759"/>
<dbReference type="Pfam" id="PF00780">
    <property type="entry name" value="CNH"/>
    <property type="match status" value="1"/>
</dbReference>
<protein>
    <recommendedName>
        <fullName evidence="6">CNH domain-containing protein</fullName>
    </recommendedName>
</protein>
<dbReference type="Pfam" id="PF10367">
    <property type="entry name" value="zf-Vps39_C"/>
    <property type="match status" value="1"/>
</dbReference>
<dbReference type="InterPro" id="IPR015943">
    <property type="entry name" value="WD40/YVTN_repeat-like_dom_sf"/>
</dbReference>
<dbReference type="VEuPathDB" id="AmoebaDB:NfTy_035550"/>
<evidence type="ECO:0000256" key="2">
    <source>
        <dbReference type="ARBA" id="ARBA00022448"/>
    </source>
</evidence>
<dbReference type="RefSeq" id="XP_044565346.1">
    <property type="nucleotide sequence ID" value="XM_044703711.1"/>
</dbReference>
<proteinExistence type="predicted"/>
<dbReference type="PROSITE" id="PS50236">
    <property type="entry name" value="CHCR"/>
    <property type="match status" value="1"/>
</dbReference>
<dbReference type="EMBL" id="VFQX01000017">
    <property type="protein sequence ID" value="KAF0980633.1"/>
    <property type="molecule type" value="Genomic_DNA"/>
</dbReference>
<dbReference type="GO" id="GO:0006886">
    <property type="term" value="P:intracellular protein transport"/>
    <property type="evidence" value="ECO:0007669"/>
    <property type="project" value="UniProtKB-UniRule"/>
</dbReference>
<organism evidence="7 8">
    <name type="scientific">Naegleria fowleri</name>
    <name type="common">Brain eating amoeba</name>
    <dbReference type="NCBI Taxonomy" id="5763"/>
    <lineage>
        <taxon>Eukaryota</taxon>
        <taxon>Discoba</taxon>
        <taxon>Heterolobosea</taxon>
        <taxon>Tetramitia</taxon>
        <taxon>Eutetramitia</taxon>
        <taxon>Vahlkampfiidae</taxon>
        <taxon>Naegleria</taxon>
    </lineage>
</organism>
<name>A0A6A5BRE5_NAEFO</name>
<comment type="subcellular location">
    <subcellularLocation>
        <location evidence="1">Cytoplasm</location>
    </subcellularLocation>
</comment>
<dbReference type="Pfam" id="PF10366">
    <property type="entry name" value="Vps39_1"/>
    <property type="match status" value="1"/>
</dbReference>
<dbReference type="GO" id="GO:0034058">
    <property type="term" value="P:endosomal vesicle fusion"/>
    <property type="evidence" value="ECO:0007669"/>
    <property type="project" value="TreeGrafter"/>
</dbReference>
<dbReference type="InterPro" id="IPR032914">
    <property type="entry name" value="Vam6/VPS39/TRAP1"/>
</dbReference>
<dbReference type="PANTHER" id="PTHR12894">
    <property type="entry name" value="CNH DOMAIN CONTAINING"/>
    <property type="match status" value="1"/>
</dbReference>
<dbReference type="GeneID" id="68120331"/>
<evidence type="ECO:0000259" key="6">
    <source>
        <dbReference type="PROSITE" id="PS50219"/>
    </source>
</evidence>
<dbReference type="VEuPathDB" id="AmoebaDB:NF0123420"/>
<feature type="domain" description="CNH" evidence="6">
    <location>
        <begin position="14"/>
        <end position="301"/>
    </location>
</feature>
<dbReference type="PROSITE" id="PS50219">
    <property type="entry name" value="CNH"/>
    <property type="match status" value="1"/>
</dbReference>
<evidence type="ECO:0000256" key="1">
    <source>
        <dbReference type="ARBA" id="ARBA00004496"/>
    </source>
</evidence>
<evidence type="ECO:0000256" key="4">
    <source>
        <dbReference type="ARBA" id="ARBA00022927"/>
    </source>
</evidence>
<dbReference type="InterPro" id="IPR001180">
    <property type="entry name" value="CNH_dom"/>
</dbReference>
<sequence length="893" mass="103269">MEKTVLIEDFGDYETKVASMVSADKYLWIGGQDGRLYMFTIDEHVGPTGTKYSVSLFKKKFVSAKKAITNLQIDPPHKKLFALVDNTVCVYDMTTLLHLETLEATKGTHCYAINKNYSHELVAVIKRKLIVYDYREQMELVREIKVPGNDNVIGIEWMKKTICLGFKNRHIMMNYQTGEIDEDLQKLQLTNIISDEYSMYGCFVKIIGTTSGIQWKETPTVVSICFPFLLGISKGSIEVYNMYEKKFDETIANDKATISSDHMQKVFISNKKTVSLLTPKPIDQHITDLIDKMRLLEAFGLFEKTFQGTKKEKERETVYTNFLPQKARGDLKDKIKNAMEQEGEETTPLKIDVRIKNAKKALQEFLEKCRKMRVDEFGLDQLAAIDYALAHLYLNEFKKYGQLKTLLRSENHLKLESGEILFKDNARYLAFLYYSKNEHRKALQILKELGQGIRKETTTVTNGVEESIELLSEIDDEDLVMEYSTWVFEADETSAIQVRTFASNQILYILIHPKIFTSRMRKKKINPHRVLSFLAQYPKDLERSYLEYVIVVERNCEEKFHTSLILNYIDAIIVLKPAKYLPFGVRLEAGKETGLLGQIRARLIHMLEHTNLFNKYRVLSKLQKTNLYEETLILYRKLQNHQAALKLLVHKIQDLEWAERYCVDCYMQILDEMRHKEEEELKEVIRRRHLQSAGIAESINDDHKDDKKNMLKKDSSCLEIYNPLLLTLLNICWYPDSGFPKNESFAIHILTTHAKSIDPMKALEILPVDLLVSKVADFLRQAMQSSIDVARNVQVIYNMSKIRHVQTKVDLAKGNARRVIIGEEQGNKCASCGKSIDACSVFVVLPDLSYVHFKCINKRSINIHPVTGRNFKNFPVNFDDISEATILNPPYQY</sequence>
<dbReference type="PANTHER" id="PTHR12894:SF27">
    <property type="entry name" value="TRANSFORMING GROWTH FACTOR-BETA RECEPTOR-ASSOCIATED PROTEIN 1"/>
    <property type="match status" value="1"/>
</dbReference>
<dbReference type="Gene3D" id="2.130.10.10">
    <property type="entry name" value="YVTN repeat-like/Quinoprotein amine dehydrogenase"/>
    <property type="match status" value="1"/>
</dbReference>
<dbReference type="OMA" id="EWAERYC"/>
<keyword evidence="4" id="KW-0653">Protein transport</keyword>
<dbReference type="GO" id="GO:0006914">
    <property type="term" value="P:autophagy"/>
    <property type="evidence" value="ECO:0007669"/>
    <property type="project" value="TreeGrafter"/>
</dbReference>
<evidence type="ECO:0000313" key="8">
    <source>
        <dbReference type="Proteomes" id="UP000444721"/>
    </source>
</evidence>
<evidence type="ECO:0000313" key="7">
    <source>
        <dbReference type="EMBL" id="KAF0980633.1"/>
    </source>
</evidence>
<dbReference type="InterPro" id="IPR019453">
    <property type="entry name" value="VPS39/TGFA1_Znf"/>
</dbReference>
<dbReference type="Proteomes" id="UP000444721">
    <property type="component" value="Unassembled WGS sequence"/>
</dbReference>
<evidence type="ECO:0000256" key="5">
    <source>
        <dbReference type="PROSITE-ProRule" id="PRU01006"/>
    </source>
</evidence>
<dbReference type="AlphaFoldDB" id="A0A6A5BRE5"/>
<gene>
    <name evidence="7" type="ORF">FDP41_013116</name>
</gene>